<keyword evidence="1" id="KW-0479">Metal-binding</keyword>
<protein>
    <submittedName>
        <fullName evidence="6">4Fe-4S binding protein</fullName>
    </submittedName>
</protein>
<dbReference type="GO" id="GO:0051536">
    <property type="term" value="F:iron-sulfur cluster binding"/>
    <property type="evidence" value="ECO:0007669"/>
    <property type="project" value="UniProtKB-KW"/>
</dbReference>
<gene>
    <name evidence="6" type="ORF">N2K84_19415</name>
</gene>
<dbReference type="InterPro" id="IPR017896">
    <property type="entry name" value="4Fe4S_Fe-S-bd"/>
</dbReference>
<organism evidence="6 7">
    <name type="scientific">Gaoshiqia sediminis</name>
    <dbReference type="NCBI Taxonomy" id="2986998"/>
    <lineage>
        <taxon>Bacteria</taxon>
        <taxon>Pseudomonadati</taxon>
        <taxon>Bacteroidota</taxon>
        <taxon>Bacteroidia</taxon>
        <taxon>Marinilabiliales</taxon>
        <taxon>Prolixibacteraceae</taxon>
        <taxon>Gaoshiqia</taxon>
    </lineage>
</organism>
<feature type="compositionally biased region" description="Polar residues" evidence="4">
    <location>
        <begin position="46"/>
        <end position="56"/>
    </location>
</feature>
<feature type="domain" description="4Fe-4S ferredoxin-type" evidence="5">
    <location>
        <begin position="91"/>
        <end position="116"/>
    </location>
</feature>
<evidence type="ECO:0000313" key="7">
    <source>
        <dbReference type="Proteomes" id="UP001163821"/>
    </source>
</evidence>
<dbReference type="GO" id="GO:0046872">
    <property type="term" value="F:metal ion binding"/>
    <property type="evidence" value="ECO:0007669"/>
    <property type="project" value="UniProtKB-KW"/>
</dbReference>
<evidence type="ECO:0000256" key="4">
    <source>
        <dbReference type="SAM" id="MobiDB-lite"/>
    </source>
</evidence>
<keyword evidence="7" id="KW-1185">Reference proteome</keyword>
<keyword evidence="3" id="KW-0411">Iron-sulfur</keyword>
<evidence type="ECO:0000256" key="2">
    <source>
        <dbReference type="ARBA" id="ARBA00023004"/>
    </source>
</evidence>
<dbReference type="InterPro" id="IPR017900">
    <property type="entry name" value="4Fe4S_Fe_S_CS"/>
</dbReference>
<dbReference type="RefSeq" id="WP_282593509.1">
    <property type="nucleotide sequence ID" value="NZ_JAPAAF010000063.1"/>
</dbReference>
<evidence type="ECO:0000313" key="6">
    <source>
        <dbReference type="EMBL" id="MCW0484911.1"/>
    </source>
</evidence>
<proteinExistence type="predicted"/>
<dbReference type="PROSITE" id="PS00198">
    <property type="entry name" value="4FE4S_FER_1"/>
    <property type="match status" value="2"/>
</dbReference>
<dbReference type="PROSITE" id="PS51379">
    <property type="entry name" value="4FE4S_FER_2"/>
    <property type="match status" value="2"/>
</dbReference>
<evidence type="ECO:0000259" key="5">
    <source>
        <dbReference type="PROSITE" id="PS51379"/>
    </source>
</evidence>
<dbReference type="Proteomes" id="UP001163821">
    <property type="component" value="Unassembled WGS sequence"/>
</dbReference>
<feature type="region of interest" description="Disordered" evidence="4">
    <location>
        <begin position="43"/>
        <end position="65"/>
    </location>
</feature>
<reference evidence="6" key="1">
    <citation type="submission" date="2022-10" db="EMBL/GenBank/DDBJ databases">
        <title>Gaoshiqiia sediminis gen. nov., sp. nov., isolated from coastal sediment.</title>
        <authorList>
            <person name="Yu W.X."/>
            <person name="Mu D.S."/>
            <person name="Du J.Z."/>
            <person name="Liang Y.Q."/>
        </authorList>
    </citation>
    <scope>NUCLEOTIDE SEQUENCE</scope>
    <source>
        <strain evidence="6">A06</strain>
    </source>
</reference>
<comment type="caution">
    <text evidence="6">The sequence shown here is derived from an EMBL/GenBank/DDBJ whole genome shotgun (WGS) entry which is preliminary data.</text>
</comment>
<dbReference type="AlphaFoldDB" id="A0AA41Y7K9"/>
<keyword evidence="2" id="KW-0408">Iron</keyword>
<evidence type="ECO:0000256" key="1">
    <source>
        <dbReference type="ARBA" id="ARBA00022723"/>
    </source>
</evidence>
<dbReference type="Pfam" id="PF12838">
    <property type="entry name" value="Fer4_7"/>
    <property type="match status" value="1"/>
</dbReference>
<dbReference type="EMBL" id="JAPAAF010000063">
    <property type="protein sequence ID" value="MCW0484911.1"/>
    <property type="molecule type" value="Genomic_DNA"/>
</dbReference>
<sequence length="116" mass="12273">MGPKNNHNWCTCPTCGYSTPHDQGSPCRNSLCPVCRVPLARGEKPTGTTTEAASFKTTRKDSPSVNSELCICCGSCIDVCPKGAIITTDDGKAFIDENRCAACRVCEKICPVGAIS</sequence>
<evidence type="ECO:0000256" key="3">
    <source>
        <dbReference type="ARBA" id="ARBA00023014"/>
    </source>
</evidence>
<dbReference type="SUPFAM" id="SSF54862">
    <property type="entry name" value="4Fe-4S ferredoxins"/>
    <property type="match status" value="1"/>
</dbReference>
<feature type="domain" description="4Fe-4S ferredoxin-type" evidence="5">
    <location>
        <begin position="61"/>
        <end position="90"/>
    </location>
</feature>
<dbReference type="Gene3D" id="3.30.70.20">
    <property type="match status" value="2"/>
</dbReference>
<name>A0AA41Y7K9_9BACT</name>
<accession>A0AA41Y7K9</accession>